<sequence>MKKITVCLLIIICLLITTCRSKPEVVETEEETTPNEEIVETTEEEIIEKGIYISNNLSGETFFIKIPENWSMQEYPEKSIVQFNPPLEEMKENDSIYTIFAGAFESFPPTDFSNINVPNFLKNVWFSLESESPQSSNLGNLEAEKYERSYKHLMPIKESVVEGEDKTKMEKTALEGGIIVQQDQYKYVLSYYYVGDNPQEFQDIINKVAESFKFNGEGESKIDETAVSKNSLNILLLGRDARPNERSVWCRSDINIILNINLDDGSTALISIPRDTRAEIPGHGYIKINAAYALGGPELAIETFENFTELKIDYYISTDFYGFENLIDKLGGVTVEVDKRLVDPFSGVDLYPGIQTLNGSQALAYSRCRKGPCGRDWGRMDRQRQMLISLTKKFQVIETWIQLPALINMVLENRLIETDIKLIDLIKFSHLFFKINTKEVENFYIPTSSATIDGVYYLIADEDIIKDIFSKYK</sequence>
<evidence type="ECO:0000259" key="1">
    <source>
        <dbReference type="Pfam" id="PF03816"/>
    </source>
</evidence>
<accession>X1AFM5</accession>
<proteinExistence type="predicted"/>
<dbReference type="PANTHER" id="PTHR33392">
    <property type="entry name" value="POLYISOPRENYL-TEICHOIC ACID--PEPTIDOGLYCAN TEICHOIC ACID TRANSFERASE TAGU"/>
    <property type="match status" value="1"/>
</dbReference>
<dbReference type="NCBIfam" id="TIGR00350">
    <property type="entry name" value="lytR_cpsA_psr"/>
    <property type="match status" value="1"/>
</dbReference>
<reference evidence="2" key="1">
    <citation type="journal article" date="2014" name="Front. Microbiol.">
        <title>High frequency of phylogenetically diverse reductive dehalogenase-homologous genes in deep subseafloor sedimentary metagenomes.</title>
        <authorList>
            <person name="Kawai M."/>
            <person name="Futagami T."/>
            <person name="Toyoda A."/>
            <person name="Takaki Y."/>
            <person name="Nishi S."/>
            <person name="Hori S."/>
            <person name="Arai W."/>
            <person name="Tsubouchi T."/>
            <person name="Morono Y."/>
            <person name="Uchiyama I."/>
            <person name="Ito T."/>
            <person name="Fujiyama A."/>
            <person name="Inagaki F."/>
            <person name="Takami H."/>
        </authorList>
    </citation>
    <scope>NUCLEOTIDE SEQUENCE</scope>
    <source>
        <strain evidence="2">Expedition CK06-06</strain>
    </source>
</reference>
<dbReference type="InterPro" id="IPR050922">
    <property type="entry name" value="LytR/CpsA/Psr_CW_biosynth"/>
</dbReference>
<dbReference type="Pfam" id="PF03816">
    <property type="entry name" value="LytR_cpsA_psr"/>
    <property type="match status" value="1"/>
</dbReference>
<feature type="domain" description="Cell envelope-related transcriptional attenuator" evidence="1">
    <location>
        <begin position="251"/>
        <end position="394"/>
    </location>
</feature>
<dbReference type="AlphaFoldDB" id="X1AFM5"/>
<name>X1AFM5_9ZZZZ</name>
<dbReference type="EMBL" id="BART01000376">
    <property type="protein sequence ID" value="GAG71498.1"/>
    <property type="molecule type" value="Genomic_DNA"/>
</dbReference>
<dbReference type="PANTHER" id="PTHR33392:SF6">
    <property type="entry name" value="POLYISOPRENYL-TEICHOIC ACID--PEPTIDOGLYCAN TEICHOIC ACID TRANSFERASE TAGU"/>
    <property type="match status" value="1"/>
</dbReference>
<organism evidence="2">
    <name type="scientific">marine sediment metagenome</name>
    <dbReference type="NCBI Taxonomy" id="412755"/>
    <lineage>
        <taxon>unclassified sequences</taxon>
        <taxon>metagenomes</taxon>
        <taxon>ecological metagenomes</taxon>
    </lineage>
</organism>
<dbReference type="Gene3D" id="3.40.630.190">
    <property type="entry name" value="LCP protein"/>
    <property type="match status" value="1"/>
</dbReference>
<comment type="caution">
    <text evidence="2">The sequence shown here is derived from an EMBL/GenBank/DDBJ whole genome shotgun (WGS) entry which is preliminary data.</text>
</comment>
<dbReference type="InterPro" id="IPR004474">
    <property type="entry name" value="LytR_CpsA_psr"/>
</dbReference>
<evidence type="ECO:0000313" key="2">
    <source>
        <dbReference type="EMBL" id="GAG71498.1"/>
    </source>
</evidence>
<protein>
    <recommendedName>
        <fullName evidence="1">Cell envelope-related transcriptional attenuator domain-containing protein</fullName>
    </recommendedName>
</protein>
<gene>
    <name evidence="2" type="ORF">S01H4_01885</name>
</gene>